<keyword evidence="6" id="KW-0472">Membrane</keyword>
<evidence type="ECO:0000256" key="1">
    <source>
        <dbReference type="ARBA" id="ARBA00004651"/>
    </source>
</evidence>
<dbReference type="InterPro" id="IPR003370">
    <property type="entry name" value="Chromate_transpt"/>
</dbReference>
<accession>A0A1H3EE70</accession>
<evidence type="ECO:0000313" key="8">
    <source>
        <dbReference type="Proteomes" id="UP000198640"/>
    </source>
</evidence>
<evidence type="ECO:0000256" key="6">
    <source>
        <dbReference type="ARBA" id="ARBA00023136"/>
    </source>
</evidence>
<keyword evidence="4" id="KW-0812">Transmembrane</keyword>
<dbReference type="Proteomes" id="UP000198640">
    <property type="component" value="Unassembled WGS sequence"/>
</dbReference>
<dbReference type="Pfam" id="PF02417">
    <property type="entry name" value="Chromate_transp"/>
    <property type="match status" value="1"/>
</dbReference>
<dbReference type="EMBL" id="FNOY01000008">
    <property type="protein sequence ID" value="SDX77006.1"/>
    <property type="molecule type" value="Genomic_DNA"/>
</dbReference>
<keyword evidence="3" id="KW-1003">Cell membrane</keyword>
<proteinExistence type="inferred from homology"/>
<name>A0A1H3EE70_9PROT</name>
<dbReference type="AlphaFoldDB" id="A0A1H3EE70"/>
<keyword evidence="8" id="KW-1185">Reference proteome</keyword>
<evidence type="ECO:0000256" key="3">
    <source>
        <dbReference type="ARBA" id="ARBA00022475"/>
    </source>
</evidence>
<dbReference type="GO" id="GO:0005886">
    <property type="term" value="C:plasma membrane"/>
    <property type="evidence" value="ECO:0007669"/>
    <property type="project" value="UniProtKB-SubCell"/>
</dbReference>
<comment type="similarity">
    <text evidence="2">Belongs to the chromate ion transporter (CHR) (TC 2.A.51) family.</text>
</comment>
<dbReference type="GO" id="GO:0015109">
    <property type="term" value="F:chromate transmembrane transporter activity"/>
    <property type="evidence" value="ECO:0007669"/>
    <property type="project" value="InterPro"/>
</dbReference>
<evidence type="ECO:0000256" key="5">
    <source>
        <dbReference type="ARBA" id="ARBA00022989"/>
    </source>
</evidence>
<comment type="subcellular location">
    <subcellularLocation>
        <location evidence="1">Cell membrane</location>
        <topology evidence="1">Multi-pass membrane protein</topology>
    </subcellularLocation>
</comment>
<keyword evidence="5" id="KW-1133">Transmembrane helix</keyword>
<reference evidence="7 8" key="1">
    <citation type="submission" date="2016-10" db="EMBL/GenBank/DDBJ databases">
        <authorList>
            <person name="de Groot N.N."/>
        </authorList>
    </citation>
    <scope>NUCLEOTIDE SEQUENCE [LARGE SCALE GENOMIC DNA]</scope>
    <source>
        <strain evidence="7 8">Nm1</strain>
    </source>
</reference>
<evidence type="ECO:0000313" key="7">
    <source>
        <dbReference type="EMBL" id="SDX77006.1"/>
    </source>
</evidence>
<gene>
    <name evidence="7" type="ORF">SAMN05421881_10082</name>
</gene>
<evidence type="ECO:0000256" key="4">
    <source>
        <dbReference type="ARBA" id="ARBA00022692"/>
    </source>
</evidence>
<sequence length="86" mass="9541">MFPRLLNTPENSHACYRSGSLVFGGGHVILPLLQAEVMPMSWINNASFLAGINAAVVGACCWQRSISRYGSTQYTSRRTSGWHWSH</sequence>
<evidence type="ECO:0000256" key="2">
    <source>
        <dbReference type="ARBA" id="ARBA00005262"/>
    </source>
</evidence>
<organism evidence="7 8">
    <name type="scientific">Nitrosomonas halophila</name>
    <dbReference type="NCBI Taxonomy" id="44576"/>
    <lineage>
        <taxon>Bacteria</taxon>
        <taxon>Pseudomonadati</taxon>
        <taxon>Pseudomonadota</taxon>
        <taxon>Betaproteobacteria</taxon>
        <taxon>Nitrosomonadales</taxon>
        <taxon>Nitrosomonadaceae</taxon>
        <taxon>Nitrosomonas</taxon>
    </lineage>
</organism>
<dbReference type="RefSeq" id="WP_425433774.1">
    <property type="nucleotide sequence ID" value="NZ_FNOY01000008.1"/>
</dbReference>
<protein>
    <submittedName>
        <fullName evidence="7">Chromate transporter</fullName>
    </submittedName>
</protein>